<dbReference type="AlphaFoldDB" id="A0A9W8B6B6"/>
<evidence type="ECO:0000259" key="11">
    <source>
        <dbReference type="PROSITE" id="PS50089"/>
    </source>
</evidence>
<dbReference type="InterPro" id="IPR017907">
    <property type="entry name" value="Znf_RING_CS"/>
</dbReference>
<proteinExistence type="predicted"/>
<dbReference type="PANTHER" id="PTHR13763:SF0">
    <property type="entry name" value="BREAST CANCER TYPE 1 SUSCEPTIBILITY PROTEIN"/>
    <property type="match status" value="1"/>
</dbReference>
<dbReference type="SMART" id="SM00184">
    <property type="entry name" value="RING"/>
    <property type="match status" value="1"/>
</dbReference>
<dbReference type="InterPro" id="IPR001841">
    <property type="entry name" value="Znf_RING"/>
</dbReference>
<evidence type="ECO:0000256" key="6">
    <source>
        <dbReference type="ARBA" id="ARBA00022833"/>
    </source>
</evidence>
<feature type="compositionally biased region" description="Pro residues" evidence="10">
    <location>
        <begin position="211"/>
        <end position="220"/>
    </location>
</feature>
<gene>
    <name evidence="13" type="primary">BARD1</name>
    <name evidence="13" type="ORF">H4R34_002546</name>
</gene>
<keyword evidence="5 9" id="KW-0863">Zinc-finger</keyword>
<feature type="region of interest" description="Disordered" evidence="10">
    <location>
        <begin position="671"/>
        <end position="698"/>
    </location>
</feature>
<keyword evidence="6" id="KW-0862">Zinc</keyword>
<keyword evidence="8" id="KW-0539">Nucleus</keyword>
<dbReference type="SUPFAM" id="SSF57850">
    <property type="entry name" value="RING/U-box"/>
    <property type="match status" value="1"/>
</dbReference>
<evidence type="ECO:0000256" key="5">
    <source>
        <dbReference type="ARBA" id="ARBA00022771"/>
    </source>
</evidence>
<evidence type="ECO:0000256" key="7">
    <source>
        <dbReference type="ARBA" id="ARBA00023204"/>
    </source>
</evidence>
<dbReference type="InterPro" id="IPR001357">
    <property type="entry name" value="BRCT_dom"/>
</dbReference>
<evidence type="ECO:0000256" key="10">
    <source>
        <dbReference type="SAM" id="MobiDB-lite"/>
    </source>
</evidence>
<keyword evidence="7" id="KW-0234">DNA repair</keyword>
<keyword evidence="2" id="KW-0479">Metal-binding</keyword>
<protein>
    <submittedName>
        <fullName evidence="13">BRCA1-associated RING domain protein 1</fullName>
    </submittedName>
</protein>
<dbReference type="PROSITE" id="PS00518">
    <property type="entry name" value="ZF_RING_1"/>
    <property type="match status" value="1"/>
</dbReference>
<dbReference type="EMBL" id="JANBQB010000180">
    <property type="protein sequence ID" value="KAJ1980183.1"/>
    <property type="molecule type" value="Genomic_DNA"/>
</dbReference>
<keyword evidence="4" id="KW-0227">DNA damage</keyword>
<dbReference type="PROSITE" id="PS50089">
    <property type="entry name" value="ZF_RING_2"/>
    <property type="match status" value="1"/>
</dbReference>
<evidence type="ECO:0000256" key="8">
    <source>
        <dbReference type="ARBA" id="ARBA00023242"/>
    </source>
</evidence>
<dbReference type="SUPFAM" id="SSF52113">
    <property type="entry name" value="BRCT domain"/>
    <property type="match status" value="1"/>
</dbReference>
<reference evidence="13" key="1">
    <citation type="submission" date="2022-07" db="EMBL/GenBank/DDBJ databases">
        <title>Phylogenomic reconstructions and comparative analyses of Kickxellomycotina fungi.</title>
        <authorList>
            <person name="Reynolds N.K."/>
            <person name="Stajich J.E."/>
            <person name="Barry K."/>
            <person name="Grigoriev I.V."/>
            <person name="Crous P."/>
            <person name="Smith M.E."/>
        </authorList>
    </citation>
    <scope>NUCLEOTIDE SEQUENCE</scope>
    <source>
        <strain evidence="13">RSA 567</strain>
    </source>
</reference>
<dbReference type="GO" id="GO:0008270">
    <property type="term" value="F:zinc ion binding"/>
    <property type="evidence" value="ECO:0007669"/>
    <property type="project" value="UniProtKB-KW"/>
</dbReference>
<feature type="domain" description="BRCT" evidence="12">
    <location>
        <begin position="501"/>
        <end position="552"/>
    </location>
</feature>
<evidence type="ECO:0000256" key="1">
    <source>
        <dbReference type="ARBA" id="ARBA00004123"/>
    </source>
</evidence>
<feature type="domain" description="RING-type" evidence="11">
    <location>
        <begin position="17"/>
        <end position="56"/>
    </location>
</feature>
<keyword evidence="14" id="KW-1185">Reference proteome</keyword>
<evidence type="ECO:0000256" key="2">
    <source>
        <dbReference type="ARBA" id="ARBA00022723"/>
    </source>
</evidence>
<feature type="region of interest" description="Disordered" evidence="10">
    <location>
        <begin position="319"/>
        <end position="420"/>
    </location>
</feature>
<evidence type="ECO:0000259" key="12">
    <source>
        <dbReference type="PROSITE" id="PS50172"/>
    </source>
</evidence>
<name>A0A9W8B6B6_9FUNG</name>
<dbReference type="GO" id="GO:0005634">
    <property type="term" value="C:nucleus"/>
    <property type="evidence" value="ECO:0007669"/>
    <property type="project" value="UniProtKB-SubCell"/>
</dbReference>
<dbReference type="Proteomes" id="UP001151582">
    <property type="component" value="Unassembled WGS sequence"/>
</dbReference>
<organism evidence="13 14">
    <name type="scientific">Dimargaris verticillata</name>
    <dbReference type="NCBI Taxonomy" id="2761393"/>
    <lineage>
        <taxon>Eukaryota</taxon>
        <taxon>Fungi</taxon>
        <taxon>Fungi incertae sedis</taxon>
        <taxon>Zoopagomycota</taxon>
        <taxon>Kickxellomycotina</taxon>
        <taxon>Dimargaritomycetes</taxon>
        <taxon>Dimargaritales</taxon>
        <taxon>Dimargaritaceae</taxon>
        <taxon>Dimargaris</taxon>
    </lineage>
</organism>
<feature type="region of interest" description="Disordered" evidence="10">
    <location>
        <begin position="190"/>
        <end position="241"/>
    </location>
</feature>
<evidence type="ECO:0000313" key="14">
    <source>
        <dbReference type="Proteomes" id="UP001151582"/>
    </source>
</evidence>
<dbReference type="GO" id="GO:0045944">
    <property type="term" value="P:positive regulation of transcription by RNA polymerase II"/>
    <property type="evidence" value="ECO:0007669"/>
    <property type="project" value="TreeGrafter"/>
</dbReference>
<dbReference type="GO" id="GO:0000724">
    <property type="term" value="P:double-strand break repair via homologous recombination"/>
    <property type="evidence" value="ECO:0007669"/>
    <property type="project" value="TreeGrafter"/>
</dbReference>
<keyword evidence="3" id="KW-0677">Repeat</keyword>
<feature type="compositionally biased region" description="Acidic residues" evidence="10">
    <location>
        <begin position="358"/>
        <end position="367"/>
    </location>
</feature>
<dbReference type="InterPro" id="IPR036420">
    <property type="entry name" value="BRCT_dom_sf"/>
</dbReference>
<evidence type="ECO:0000256" key="3">
    <source>
        <dbReference type="ARBA" id="ARBA00022737"/>
    </source>
</evidence>
<evidence type="ECO:0000256" key="9">
    <source>
        <dbReference type="PROSITE-ProRule" id="PRU00175"/>
    </source>
</evidence>
<dbReference type="PROSITE" id="PS50172">
    <property type="entry name" value="BRCT"/>
    <property type="match status" value="2"/>
</dbReference>
<comment type="subcellular location">
    <subcellularLocation>
        <location evidence="1">Nucleus</location>
    </subcellularLocation>
</comment>
<dbReference type="GO" id="GO:0004842">
    <property type="term" value="F:ubiquitin-protein transferase activity"/>
    <property type="evidence" value="ECO:0007669"/>
    <property type="project" value="TreeGrafter"/>
</dbReference>
<dbReference type="InterPro" id="IPR031099">
    <property type="entry name" value="BRCA1-associated"/>
</dbReference>
<sequence length="719" mass="77797">MAAFTTALVHLHQLLECPQCKHLYRQAFTVVECGHNFCKDCLYDDLGETGQCPLCRLPARIGNIKRNPSYDTLVECLKALYALGDCRQPSQLAAVDYTRLEQLIQQEATTHPPVLPTDQQTMSSAALAPTMSLAAAAFAHRFPAGSYAEVHPVQPRDDLQAVNASHRSSQSDDSMLAQLSAAAAFLANHPTSTPQTHCSVPGPIKAASQPLSPPTSPPHSSPRALHHSPTTPSNDSRASDHFVVCSSPHPHPAMLHYPIVYPDPLDDGVDLESNISSLPDLGQLFDDDAPAFSPLASGLGRAIPTFDDSSLPTEFQRTMAHRHERTYGRAGKYTSEKRRSRTSPGCTNSHTKRKPSPGEDDGQDQSDGEQHGTSQVKKPTKRSKTSKPSGSSKAHRATTNAHSDTEFSAGEPSLPCRSSTVSAAKATDTLITAQPVGQSPPSVYEARLIITSLSGAKLTKLERCLQRALFQPGFFKVTVVDDFPKPVSLSKQPATGSPAITHVVTCTDSQGHCPRTLKYMHGILAGCTVIDYRWVLRCVASGKYVDEAPYQVTGDSMYSRLVRERQVPELPLPLGFQRAQASLARQEPRLFAGLSFYLDPNSFGDTASVPTGYDIRRLVKQGGAKVVSTLPALFERIARSSDGDSGGVSLDLEMPIIIAKPEQLAQALVTNEPSTSPPAHSARRRSGASSSNREDTVASRQTRPLTWLFNCVSAYQLLL</sequence>
<accession>A0A9W8B6B6</accession>
<dbReference type="Pfam" id="PF13923">
    <property type="entry name" value="zf-C3HC4_2"/>
    <property type="match status" value="1"/>
</dbReference>
<evidence type="ECO:0000313" key="13">
    <source>
        <dbReference type="EMBL" id="KAJ1980183.1"/>
    </source>
</evidence>
<comment type="caution">
    <text evidence="13">The sequence shown here is derived from an EMBL/GenBank/DDBJ whole genome shotgun (WGS) entry which is preliminary data.</text>
</comment>
<dbReference type="OrthoDB" id="5599545at2759"/>
<dbReference type="PANTHER" id="PTHR13763">
    <property type="entry name" value="BREAST CANCER TYPE 1 SUSCEPTIBILITY PROTEIN BRCA1"/>
    <property type="match status" value="1"/>
</dbReference>
<dbReference type="Gene3D" id="3.30.40.10">
    <property type="entry name" value="Zinc/RING finger domain, C3HC4 (zinc finger)"/>
    <property type="match status" value="1"/>
</dbReference>
<dbReference type="Gene3D" id="3.40.50.10190">
    <property type="entry name" value="BRCT domain"/>
    <property type="match status" value="2"/>
</dbReference>
<evidence type="ECO:0000256" key="4">
    <source>
        <dbReference type="ARBA" id="ARBA00022763"/>
    </source>
</evidence>
<feature type="domain" description="BRCT" evidence="12">
    <location>
        <begin position="586"/>
        <end position="719"/>
    </location>
</feature>
<dbReference type="InterPro" id="IPR013083">
    <property type="entry name" value="Znf_RING/FYVE/PHD"/>
</dbReference>